<accession>A0A7S3PQ83</accession>
<evidence type="ECO:0000256" key="1">
    <source>
        <dbReference type="SAM" id="Phobius"/>
    </source>
</evidence>
<feature type="transmembrane region" description="Helical" evidence="1">
    <location>
        <begin position="12"/>
        <end position="37"/>
    </location>
</feature>
<name>A0A7S3PQ83_9STRA</name>
<organism evidence="2">
    <name type="scientific">Aplanochytrium stocchinoi</name>
    <dbReference type="NCBI Taxonomy" id="215587"/>
    <lineage>
        <taxon>Eukaryota</taxon>
        <taxon>Sar</taxon>
        <taxon>Stramenopiles</taxon>
        <taxon>Bigyra</taxon>
        <taxon>Labyrinthulomycetes</taxon>
        <taxon>Thraustochytrida</taxon>
        <taxon>Thraustochytriidae</taxon>
        <taxon>Aplanochytrium</taxon>
    </lineage>
</organism>
<dbReference type="AlphaFoldDB" id="A0A7S3PQ83"/>
<sequence>MATEIYLHRAKFGAILVLSIALLYNLTHVLGFFYLYLPRTSYTYCDLQSVRGNSCQPCPLHGICIRGDLTGCMNGYVLQYLGGTYRCVRDYEKMTRLDRLDVCADLVLLRRAVEYMCYAESFLYRNFIVGSKHSLHHRVAGINENYRSDSGQLDLSVANANRNADGAFVIQRLGAIEMRDNIEIYCPGTASDKNEYFNDFQTWVTSTQSSKLHEIDSNGFIQFPVISRNSSDLLNSDLDLYYIIPLCYIELRLRQIIIPSYLVMISVLFRSIQVLYRRYRRRRAARRCYHKLRQKLSTHGYPVPEEEMKQTILASNSNDTRVLSYVLELVSQDRKINIFPLNRRGTVQINWELM</sequence>
<gene>
    <name evidence="2" type="ORF">ASTO00021_LOCUS16913</name>
</gene>
<evidence type="ECO:0000313" key="2">
    <source>
        <dbReference type="EMBL" id="CAE0446925.1"/>
    </source>
</evidence>
<feature type="transmembrane region" description="Helical" evidence="1">
    <location>
        <begin position="256"/>
        <end position="276"/>
    </location>
</feature>
<keyword evidence="1" id="KW-0812">Transmembrane</keyword>
<protein>
    <recommendedName>
        <fullName evidence="3">Man1/Src1 C-terminal domain-containing protein</fullName>
    </recommendedName>
</protein>
<reference evidence="2" key="1">
    <citation type="submission" date="2021-01" db="EMBL/GenBank/DDBJ databases">
        <authorList>
            <person name="Corre E."/>
            <person name="Pelletier E."/>
            <person name="Niang G."/>
            <person name="Scheremetjew M."/>
            <person name="Finn R."/>
            <person name="Kale V."/>
            <person name="Holt S."/>
            <person name="Cochrane G."/>
            <person name="Meng A."/>
            <person name="Brown T."/>
            <person name="Cohen L."/>
        </authorList>
    </citation>
    <scope>NUCLEOTIDE SEQUENCE</scope>
    <source>
        <strain evidence="2">GSBS06</strain>
    </source>
</reference>
<evidence type="ECO:0008006" key="3">
    <source>
        <dbReference type="Google" id="ProtNLM"/>
    </source>
</evidence>
<dbReference type="EMBL" id="HBIN01022030">
    <property type="protein sequence ID" value="CAE0446925.1"/>
    <property type="molecule type" value="Transcribed_RNA"/>
</dbReference>
<keyword evidence="1" id="KW-1133">Transmembrane helix</keyword>
<keyword evidence="1" id="KW-0472">Membrane</keyword>
<proteinExistence type="predicted"/>